<keyword evidence="7" id="KW-0472">Membrane</keyword>
<dbReference type="Pfam" id="PF08352">
    <property type="entry name" value="oligo_HPY"/>
    <property type="match status" value="1"/>
</dbReference>
<dbReference type="InterPro" id="IPR017871">
    <property type="entry name" value="ABC_transporter-like_CS"/>
</dbReference>
<reference evidence="12 13" key="1">
    <citation type="submission" date="2015-10" db="EMBL/GenBank/DDBJ databases">
        <title>Metagenome-Assembled Genomes uncover a global brackish microbiome.</title>
        <authorList>
            <person name="Hugerth L.W."/>
            <person name="Larsson J."/>
            <person name="Alneberg J."/>
            <person name="Lindh M.V."/>
            <person name="Legrand C."/>
            <person name="Pinhassi J."/>
            <person name="Andersson A.F."/>
        </authorList>
    </citation>
    <scope>NUCLEOTIDE SEQUENCE [LARGE SCALE GENOMIC DNA]</scope>
    <source>
        <strain evidence="12">BACL4 MAG-120507-bin80</strain>
    </source>
</reference>
<evidence type="ECO:0000256" key="6">
    <source>
        <dbReference type="ARBA" id="ARBA00022840"/>
    </source>
</evidence>
<evidence type="ECO:0000259" key="11">
    <source>
        <dbReference type="PROSITE" id="PS50893"/>
    </source>
</evidence>
<gene>
    <name evidence="12" type="ORF">ABR69_00670</name>
</gene>
<dbReference type="AlphaFoldDB" id="A0A0R2S0Q8"/>
<dbReference type="EMBL" id="LIBB01000530">
    <property type="protein sequence ID" value="KRO68335.1"/>
    <property type="molecule type" value="Genomic_DNA"/>
</dbReference>
<keyword evidence="5" id="KW-0547">Nucleotide-binding</keyword>
<comment type="catalytic activity">
    <reaction evidence="9">
        <text>a dipeptide(out) + ATP + H2O = a dipeptide(in) + ADP + phosphate + H(+)</text>
        <dbReference type="Rhea" id="RHEA:23120"/>
        <dbReference type="ChEBI" id="CHEBI:15377"/>
        <dbReference type="ChEBI" id="CHEBI:15378"/>
        <dbReference type="ChEBI" id="CHEBI:30616"/>
        <dbReference type="ChEBI" id="CHEBI:43474"/>
        <dbReference type="ChEBI" id="CHEBI:90799"/>
        <dbReference type="ChEBI" id="CHEBI:456216"/>
        <dbReference type="EC" id="7.4.2.9"/>
    </reaction>
</comment>
<feature type="domain" description="ABC transporter" evidence="11">
    <location>
        <begin position="11"/>
        <end position="260"/>
    </location>
</feature>
<dbReference type="Pfam" id="PF00005">
    <property type="entry name" value="ABC_tran"/>
    <property type="match status" value="1"/>
</dbReference>
<dbReference type="CDD" id="cd03257">
    <property type="entry name" value="ABC_NikE_OppD_transporters"/>
    <property type="match status" value="1"/>
</dbReference>
<name>A0A0R2S0Q8_9GAMM</name>
<dbReference type="InterPro" id="IPR003593">
    <property type="entry name" value="AAA+_ATPase"/>
</dbReference>
<feature type="compositionally biased region" description="Polar residues" evidence="10">
    <location>
        <begin position="304"/>
        <end position="319"/>
    </location>
</feature>
<dbReference type="NCBIfam" id="TIGR01727">
    <property type="entry name" value="oligo_HPY"/>
    <property type="match status" value="1"/>
</dbReference>
<dbReference type="GO" id="GO:0016887">
    <property type="term" value="F:ATP hydrolysis activity"/>
    <property type="evidence" value="ECO:0007669"/>
    <property type="project" value="InterPro"/>
</dbReference>
<dbReference type="PROSITE" id="PS50893">
    <property type="entry name" value="ABC_TRANSPORTER_2"/>
    <property type="match status" value="1"/>
</dbReference>
<sequence>MTQATGDLLTVENLNVEFDTYGGIVQAVRGVDFSVAAGETLAIVGESGCGKSVTVQSMMGLIPMPPGRITQGSARLRGQEILGQSRIDGREIRGAQIGMIFQDPMTALNPTMTIGDQIAEPLQVHKGMSRAEAAREAIRLLEVTRIPEAATRAKQYPFEFSGGMLQRAMIAMAIACKPEILIADEPTTALDVTIQAQILDLLQDLQRETGMAIVLITHDLGVVARMADSVAVMYAGKVVERGSVDDIFYRSAHPYTLGLKAAMPSNDPTLKQSLQPIEGSPPDLFSPPPGCGYAPRCPHAMKVCQQQQPPETSLSSTETNRPHGSHCWLHEADSPFKPAELHFIENDSAVEQGAAS</sequence>
<dbReference type="GO" id="GO:0005524">
    <property type="term" value="F:ATP binding"/>
    <property type="evidence" value="ECO:0007669"/>
    <property type="project" value="UniProtKB-KW"/>
</dbReference>
<dbReference type="PANTHER" id="PTHR43297:SF2">
    <property type="entry name" value="DIPEPTIDE TRANSPORT ATP-BINDING PROTEIN DPPD"/>
    <property type="match status" value="1"/>
</dbReference>
<dbReference type="Proteomes" id="UP000051934">
    <property type="component" value="Unassembled WGS sequence"/>
</dbReference>
<evidence type="ECO:0000256" key="7">
    <source>
        <dbReference type="ARBA" id="ARBA00023136"/>
    </source>
</evidence>
<dbReference type="GO" id="GO:0005886">
    <property type="term" value="C:plasma membrane"/>
    <property type="evidence" value="ECO:0007669"/>
    <property type="project" value="UniProtKB-SubCell"/>
</dbReference>
<organism evidence="12 13">
    <name type="scientific">OM182 bacterium BACL3 MAG-120507-bin80</name>
    <dbReference type="NCBI Taxonomy" id="1655577"/>
    <lineage>
        <taxon>Bacteria</taxon>
        <taxon>Pseudomonadati</taxon>
        <taxon>Pseudomonadota</taxon>
        <taxon>Gammaproteobacteria</taxon>
        <taxon>OMG group</taxon>
        <taxon>OM182 clade</taxon>
    </lineage>
</organism>
<comment type="subcellular location">
    <subcellularLocation>
        <location evidence="1">Cell inner membrane</location>
        <topology evidence="1">Peripheral membrane protein</topology>
    </subcellularLocation>
</comment>
<keyword evidence="6 12" id="KW-0067">ATP-binding</keyword>
<protein>
    <recommendedName>
        <fullName evidence="8">ABC-type dipeptide transporter</fullName>
        <ecNumber evidence="8">7.4.2.9</ecNumber>
    </recommendedName>
</protein>
<dbReference type="InterPro" id="IPR003439">
    <property type="entry name" value="ABC_transporter-like_ATP-bd"/>
</dbReference>
<dbReference type="PROSITE" id="PS00211">
    <property type="entry name" value="ABC_TRANSPORTER_1"/>
    <property type="match status" value="1"/>
</dbReference>
<evidence type="ECO:0000256" key="2">
    <source>
        <dbReference type="ARBA" id="ARBA00005417"/>
    </source>
</evidence>
<evidence type="ECO:0000256" key="5">
    <source>
        <dbReference type="ARBA" id="ARBA00022741"/>
    </source>
</evidence>
<evidence type="ECO:0000256" key="3">
    <source>
        <dbReference type="ARBA" id="ARBA00022448"/>
    </source>
</evidence>
<evidence type="ECO:0000313" key="12">
    <source>
        <dbReference type="EMBL" id="KRO68335.1"/>
    </source>
</evidence>
<evidence type="ECO:0000256" key="8">
    <source>
        <dbReference type="ARBA" id="ARBA00038852"/>
    </source>
</evidence>
<dbReference type="SMART" id="SM00382">
    <property type="entry name" value="AAA"/>
    <property type="match status" value="1"/>
</dbReference>
<keyword evidence="3" id="KW-0813">Transport</keyword>
<dbReference type="Gene3D" id="3.40.50.300">
    <property type="entry name" value="P-loop containing nucleotide triphosphate hydrolases"/>
    <property type="match status" value="1"/>
</dbReference>
<dbReference type="FunFam" id="3.40.50.300:FF:000016">
    <property type="entry name" value="Oligopeptide ABC transporter ATP-binding component"/>
    <property type="match status" value="1"/>
</dbReference>
<evidence type="ECO:0000256" key="10">
    <source>
        <dbReference type="SAM" id="MobiDB-lite"/>
    </source>
</evidence>
<evidence type="ECO:0000256" key="1">
    <source>
        <dbReference type="ARBA" id="ARBA00004417"/>
    </source>
</evidence>
<dbReference type="InterPro" id="IPR050388">
    <property type="entry name" value="ABC_Ni/Peptide_Import"/>
</dbReference>
<evidence type="ECO:0000313" key="13">
    <source>
        <dbReference type="Proteomes" id="UP000051934"/>
    </source>
</evidence>
<dbReference type="GO" id="GO:0055085">
    <property type="term" value="P:transmembrane transport"/>
    <property type="evidence" value="ECO:0007669"/>
    <property type="project" value="UniProtKB-ARBA"/>
</dbReference>
<dbReference type="SUPFAM" id="SSF52540">
    <property type="entry name" value="P-loop containing nucleoside triphosphate hydrolases"/>
    <property type="match status" value="1"/>
</dbReference>
<comment type="caution">
    <text evidence="12">The sequence shown here is derived from an EMBL/GenBank/DDBJ whole genome shotgun (WGS) entry which is preliminary data.</text>
</comment>
<evidence type="ECO:0000256" key="9">
    <source>
        <dbReference type="ARBA" id="ARBA00047356"/>
    </source>
</evidence>
<keyword evidence="4" id="KW-1003">Cell membrane</keyword>
<dbReference type="InterPro" id="IPR027417">
    <property type="entry name" value="P-loop_NTPase"/>
</dbReference>
<dbReference type="EC" id="7.4.2.9" evidence="8"/>
<comment type="similarity">
    <text evidence="2">Belongs to the ABC transporter superfamily.</text>
</comment>
<dbReference type="InterPro" id="IPR013563">
    <property type="entry name" value="Oligopep_ABC_C"/>
</dbReference>
<evidence type="ECO:0000256" key="4">
    <source>
        <dbReference type="ARBA" id="ARBA00022475"/>
    </source>
</evidence>
<proteinExistence type="inferred from homology"/>
<feature type="region of interest" description="Disordered" evidence="10">
    <location>
        <begin position="304"/>
        <end position="324"/>
    </location>
</feature>
<dbReference type="PANTHER" id="PTHR43297">
    <property type="entry name" value="OLIGOPEPTIDE TRANSPORT ATP-BINDING PROTEIN APPD"/>
    <property type="match status" value="1"/>
</dbReference>
<dbReference type="GO" id="GO:0015833">
    <property type="term" value="P:peptide transport"/>
    <property type="evidence" value="ECO:0007669"/>
    <property type="project" value="InterPro"/>
</dbReference>
<accession>A0A0R2S0Q8</accession>